<evidence type="ECO:0000313" key="2">
    <source>
        <dbReference type="EMBL" id="OGG06411.1"/>
    </source>
</evidence>
<protein>
    <recommendedName>
        <fullName evidence="4">Membrane protein 6-pyruvoyl-tetrahydropterin synthase-related domain-containing protein</fullName>
    </recommendedName>
</protein>
<evidence type="ECO:0000256" key="1">
    <source>
        <dbReference type="SAM" id="Phobius"/>
    </source>
</evidence>
<accession>A0A1F5Z1V6</accession>
<name>A0A1F5Z1V6_9BACT</name>
<feature type="transmembrane region" description="Helical" evidence="1">
    <location>
        <begin position="121"/>
        <end position="137"/>
    </location>
</feature>
<dbReference type="Proteomes" id="UP000177354">
    <property type="component" value="Unassembled WGS sequence"/>
</dbReference>
<organism evidence="2 3">
    <name type="scientific">Candidatus Gottesmanbacteria bacterium RIFCSPHIGHO2_01_FULL_40_15</name>
    <dbReference type="NCBI Taxonomy" id="1798376"/>
    <lineage>
        <taxon>Bacteria</taxon>
        <taxon>Candidatus Gottesmaniibacteriota</taxon>
    </lineage>
</organism>
<proteinExistence type="predicted"/>
<feature type="transmembrane region" description="Helical" evidence="1">
    <location>
        <begin position="7"/>
        <end position="28"/>
    </location>
</feature>
<feature type="transmembrane region" description="Helical" evidence="1">
    <location>
        <begin position="527"/>
        <end position="545"/>
    </location>
</feature>
<feature type="transmembrane region" description="Helical" evidence="1">
    <location>
        <begin position="379"/>
        <end position="398"/>
    </location>
</feature>
<evidence type="ECO:0008006" key="4">
    <source>
        <dbReference type="Google" id="ProtNLM"/>
    </source>
</evidence>
<feature type="transmembrane region" description="Helical" evidence="1">
    <location>
        <begin position="322"/>
        <end position="344"/>
    </location>
</feature>
<feature type="transmembrane region" description="Helical" evidence="1">
    <location>
        <begin position="288"/>
        <end position="310"/>
    </location>
</feature>
<feature type="transmembrane region" description="Helical" evidence="1">
    <location>
        <begin position="95"/>
        <end position="115"/>
    </location>
</feature>
<evidence type="ECO:0000313" key="3">
    <source>
        <dbReference type="Proteomes" id="UP000177354"/>
    </source>
</evidence>
<keyword evidence="1" id="KW-1133">Transmembrane helix</keyword>
<gene>
    <name evidence="2" type="ORF">A2777_05530</name>
</gene>
<dbReference type="EMBL" id="MFJF01000015">
    <property type="protein sequence ID" value="OGG06411.1"/>
    <property type="molecule type" value="Genomic_DNA"/>
</dbReference>
<feature type="transmembrane region" description="Helical" evidence="1">
    <location>
        <begin position="233"/>
        <end position="254"/>
    </location>
</feature>
<reference evidence="2 3" key="1">
    <citation type="journal article" date="2016" name="Nat. Commun.">
        <title>Thousands of microbial genomes shed light on interconnected biogeochemical processes in an aquifer system.</title>
        <authorList>
            <person name="Anantharaman K."/>
            <person name="Brown C.T."/>
            <person name="Hug L.A."/>
            <person name="Sharon I."/>
            <person name="Castelle C.J."/>
            <person name="Probst A.J."/>
            <person name="Thomas B.C."/>
            <person name="Singh A."/>
            <person name="Wilkins M.J."/>
            <person name="Karaoz U."/>
            <person name="Brodie E.L."/>
            <person name="Williams K.H."/>
            <person name="Hubbard S.S."/>
            <person name="Banfield J.F."/>
        </authorList>
    </citation>
    <scope>NUCLEOTIDE SEQUENCE [LARGE SCALE GENOMIC DNA]</scope>
</reference>
<dbReference type="AlphaFoldDB" id="A0A1F5Z1V6"/>
<keyword evidence="1" id="KW-0812">Transmembrane</keyword>
<feature type="transmembrane region" description="Helical" evidence="1">
    <location>
        <begin position="69"/>
        <end position="88"/>
    </location>
</feature>
<feature type="transmembrane region" description="Helical" evidence="1">
    <location>
        <begin position="179"/>
        <end position="212"/>
    </location>
</feature>
<feature type="transmembrane region" description="Helical" evidence="1">
    <location>
        <begin position="149"/>
        <end position="167"/>
    </location>
</feature>
<feature type="transmembrane region" description="Helical" evidence="1">
    <location>
        <begin position="356"/>
        <end position="374"/>
    </location>
</feature>
<sequence length="549" mass="62459">MRKLPGLYFFLTLIFLLIISLVYSWPFFKPGLIVTDDGIWSVVRLAEMVRELKDFQIPPRWAGYLNHGYGYPLFSFAYPLPYYLGAFLKFTGLSYVSAVKFLFIGSTFLSVFFMYLLGSTLTGPGGGLTAALFYLIAPYRLTDLYVRGSLGESISFLFFPLIFYLTVKIFKESPGFKPIFLSLSLSALMLCHNVMAVLFIPVWLFFVFFLNFSRFGRKENDKKTSPVIKFLPVQFLKILFLSLSLAAFFILPALMEKKFLVLDKIQLAAKSLNFISLINLVTRPQNTVYPFFNLGIPQLTVAGLSVLALFRMKKDLDHRSFMISVLIILAALIFLTNNISSFFWQLPILNSIDFPWRVMGLVIFMLALLTSFIGSNRNLLAFGLLLAGIGFFRNLSLINPAGYTKQNDEYYLTNDATTTSKDEFMPIWVTDPPGKRFSEKVSLPENALISDLVYNSKTVKFNLLSRQPGRLIINTIYFPGWQATLNGKNTAIIYNNPQGLISLDYPSGASRIEAFFKETPLRKTADVISLLALIYIIFSIMKRVFKYVR</sequence>
<keyword evidence="1" id="KW-0472">Membrane</keyword>
<comment type="caution">
    <text evidence="2">The sequence shown here is derived from an EMBL/GenBank/DDBJ whole genome shotgun (WGS) entry which is preliminary data.</text>
</comment>